<feature type="transmembrane region" description="Helical" evidence="6">
    <location>
        <begin position="70"/>
        <end position="91"/>
    </location>
</feature>
<feature type="transmembrane region" description="Helical" evidence="6">
    <location>
        <begin position="443"/>
        <end position="462"/>
    </location>
</feature>
<reference evidence="9 10" key="1">
    <citation type="submission" date="2017-12" db="EMBL/GenBank/DDBJ databases">
        <title>Isolation and characterization of estrogens degradatiion strain Microbacterium hominis SJTG1.</title>
        <authorList>
            <person name="Xiong W."/>
            <person name="Yin C."/>
            <person name="Zheng D."/>
            <person name="Liang R."/>
        </authorList>
    </citation>
    <scope>NUCLEOTIDE SEQUENCE [LARGE SCALE GENOMIC DNA]</scope>
    <source>
        <strain evidence="9 10">SJTG1</strain>
    </source>
</reference>
<dbReference type="SUPFAM" id="SSF56281">
    <property type="entry name" value="Metallo-hydrolase/oxidoreductase"/>
    <property type="match status" value="1"/>
</dbReference>
<proteinExistence type="predicted"/>
<feature type="transmembrane region" description="Helical" evidence="6">
    <location>
        <begin position="21"/>
        <end position="39"/>
    </location>
</feature>
<feature type="transmembrane region" description="Helical" evidence="6">
    <location>
        <begin position="379"/>
        <end position="399"/>
    </location>
</feature>
<comment type="subcellular location">
    <subcellularLocation>
        <location evidence="1">Cell membrane</location>
        <topology evidence="1">Multi-pass membrane protein</topology>
    </subcellularLocation>
</comment>
<dbReference type="InterPro" id="IPR004477">
    <property type="entry name" value="ComEC_N"/>
</dbReference>
<keyword evidence="4 6" id="KW-1133">Transmembrane helix</keyword>
<sequence>MRVGARTERAIGGRRLRRRDARLVPVAAAAWLVAGLLTAQAEVSGVVATALWAASAAVLLFAVRRGRAAPACALIAVALAASGAVAMQVAAAQPTRAVVAAADTTGGRALSVMATAVGKIERSATGWRFDAILERLEYGDTVISAAAPVLVRTAEVPTGLDLGARVRLRGTGWRPEAGDRAVLVIDAASVPTLLSGPTGALSVASELRRGLVEVTAGLPDPGRGLIAGLAVGDTSTVDPGLDTAMKASSLSHLTAVSGANCALVVGMAFGGAAVCGARRGIRVGAGLAALVAFVVLVSPEPSVVRAATMAAVAMLGVLLGRTGAGLSLLAVSVAVLVIMDPWLARSLGFALSVTATAALLVVAGPLADGLARWMPHPLALALSVPLAAQLACAPLIVLISPQVSLYGVLANVLAAPAAPLGTVLGLAACVCAGIPVLGAGMAVLAWLPAAWITATATVVAQLPGSVVWWPQGPVGLLALAVVVLAVGLLLVRTRRVWRISSLLVLAVTAAVALGVGPVAEIGERARIPSDWTIAACDVGQGDALVVRSTAHVALVDTGPDPAALERCLRTLGVDRIELLVLTHFDHDHDGGVAAVVGRVDVVVHGPAGTPDDERTLRRLAEGGARPVRATAGMTGLLGDARWRVRGPESKAAAGNDASVVIEVTGPAVPTTLMLGDLSADGQRRLAASAPLLTSYAVVKVSHHGSADQDARFYARLRPALAIVSVGANTYGHPRAETLTMLSGLGARIDRTDAEGLIVLWSEESALRVWRERSPP</sequence>
<dbReference type="KEGG" id="mhos:CXR34_10075"/>
<dbReference type="Proteomes" id="UP000233276">
    <property type="component" value="Chromosome"/>
</dbReference>
<evidence type="ECO:0000313" key="10">
    <source>
        <dbReference type="Proteomes" id="UP000233276"/>
    </source>
</evidence>
<evidence type="ECO:0000259" key="7">
    <source>
        <dbReference type="Pfam" id="PF00753"/>
    </source>
</evidence>
<evidence type="ECO:0000256" key="5">
    <source>
        <dbReference type="ARBA" id="ARBA00023136"/>
    </source>
</evidence>
<dbReference type="PANTHER" id="PTHR30619:SF1">
    <property type="entry name" value="RECOMBINATION PROTEIN 2"/>
    <property type="match status" value="1"/>
</dbReference>
<evidence type="ECO:0000259" key="8">
    <source>
        <dbReference type="Pfam" id="PF03772"/>
    </source>
</evidence>
<dbReference type="GO" id="GO:0005886">
    <property type="term" value="C:plasma membrane"/>
    <property type="evidence" value="ECO:0007669"/>
    <property type="project" value="UniProtKB-SubCell"/>
</dbReference>
<evidence type="ECO:0000256" key="4">
    <source>
        <dbReference type="ARBA" id="ARBA00022989"/>
    </source>
</evidence>
<feature type="transmembrane region" description="Helical" evidence="6">
    <location>
        <begin position="468"/>
        <end position="490"/>
    </location>
</feature>
<organism evidence="9 10">
    <name type="scientific">Microbacterium hominis</name>
    <dbReference type="NCBI Taxonomy" id="162426"/>
    <lineage>
        <taxon>Bacteria</taxon>
        <taxon>Bacillati</taxon>
        <taxon>Actinomycetota</taxon>
        <taxon>Actinomycetes</taxon>
        <taxon>Micrococcales</taxon>
        <taxon>Microbacteriaceae</taxon>
        <taxon>Microbacterium</taxon>
    </lineage>
</organism>
<feature type="domain" description="ComEC/Rec2-related protein" evidence="8">
    <location>
        <begin position="229"/>
        <end position="492"/>
    </location>
</feature>
<dbReference type="Pfam" id="PF03772">
    <property type="entry name" value="Competence"/>
    <property type="match status" value="1"/>
</dbReference>
<dbReference type="RefSeq" id="WP_101306299.1">
    <property type="nucleotide sequence ID" value="NZ_CP025299.1"/>
</dbReference>
<protein>
    <submittedName>
        <fullName evidence="9">Competence protein ComEC</fullName>
    </submittedName>
</protein>
<evidence type="ECO:0000256" key="2">
    <source>
        <dbReference type="ARBA" id="ARBA00022475"/>
    </source>
</evidence>
<evidence type="ECO:0000313" key="9">
    <source>
        <dbReference type="EMBL" id="AUG29757.1"/>
    </source>
</evidence>
<dbReference type="EMBL" id="CP025299">
    <property type="protein sequence ID" value="AUG29757.1"/>
    <property type="molecule type" value="Genomic_DNA"/>
</dbReference>
<gene>
    <name evidence="9" type="ORF">CXR34_10075</name>
</gene>
<dbReference type="NCBIfam" id="TIGR00360">
    <property type="entry name" value="ComEC_N-term"/>
    <property type="match status" value="1"/>
</dbReference>
<dbReference type="PANTHER" id="PTHR30619">
    <property type="entry name" value="DNA INTERNALIZATION/COMPETENCE PROTEIN COMEC/REC2"/>
    <property type="match status" value="1"/>
</dbReference>
<dbReference type="Gene3D" id="3.60.15.10">
    <property type="entry name" value="Ribonuclease Z/Hydroxyacylglutathione hydrolase-like"/>
    <property type="match status" value="1"/>
</dbReference>
<feature type="transmembrane region" description="Helical" evidence="6">
    <location>
        <begin position="253"/>
        <end position="274"/>
    </location>
</feature>
<feature type="transmembrane region" description="Helical" evidence="6">
    <location>
        <begin position="405"/>
        <end position="431"/>
    </location>
</feature>
<keyword evidence="2" id="KW-1003">Cell membrane</keyword>
<dbReference type="InterPro" id="IPR052159">
    <property type="entry name" value="Competence_DNA_uptake"/>
</dbReference>
<feature type="domain" description="Metallo-beta-lactamase" evidence="7">
    <location>
        <begin position="537"/>
        <end position="607"/>
    </location>
</feature>
<evidence type="ECO:0000256" key="3">
    <source>
        <dbReference type="ARBA" id="ARBA00022692"/>
    </source>
</evidence>
<dbReference type="InterPro" id="IPR036866">
    <property type="entry name" value="RibonucZ/Hydroxyglut_hydro"/>
</dbReference>
<feature type="transmembrane region" description="Helical" evidence="6">
    <location>
        <begin position="349"/>
        <end position="367"/>
    </location>
</feature>
<evidence type="ECO:0000256" key="6">
    <source>
        <dbReference type="SAM" id="Phobius"/>
    </source>
</evidence>
<keyword evidence="3 6" id="KW-0812">Transmembrane</keyword>
<dbReference type="Pfam" id="PF00753">
    <property type="entry name" value="Lactamase_B"/>
    <property type="match status" value="1"/>
</dbReference>
<feature type="transmembrane region" description="Helical" evidence="6">
    <location>
        <begin position="326"/>
        <end position="343"/>
    </location>
</feature>
<accession>A0A2K9DJS5</accession>
<feature type="transmembrane region" description="Helical" evidence="6">
    <location>
        <begin position="45"/>
        <end position="63"/>
    </location>
</feature>
<dbReference type="InterPro" id="IPR001279">
    <property type="entry name" value="Metallo-B-lactamas"/>
</dbReference>
<keyword evidence="5 6" id="KW-0472">Membrane</keyword>
<feature type="transmembrane region" description="Helical" evidence="6">
    <location>
        <begin position="502"/>
        <end position="519"/>
    </location>
</feature>
<dbReference type="AlphaFoldDB" id="A0A2K9DJS5"/>
<evidence type="ECO:0000256" key="1">
    <source>
        <dbReference type="ARBA" id="ARBA00004651"/>
    </source>
</evidence>
<name>A0A2K9DJS5_9MICO</name>